<sequence length="352" mass="38008">MIDKRKNDHIFLAASPESQIGDSWLDEVVLVHRALPELDLDDVDTRTTFLGREISMPFIIGAMTGGTELAEKINARLAKAAEELGVPMYVGSQRVGIVKPEARRSFEVVKANAPTVPKIANLGAPQISRLPDDQLLRWAEEAVNMIDAAALAVHLNPAQEVFQPEGEPYFKNVLDRLRFLKRSLRVPLIVKEVGNGISKEVAGLLNGVADIIDVAGAGGTSFVVIEGLRAKEARPELYELAQEFKGWGIPTAAAICEAKAAFKGPVIASGGIRNGLDGAKALGLGADYFSASQPLLKAALDDKVAQAISRMLKELRIAMFLTGAAKVQDLRKAPKVFGPRLESWLRQRGVSC</sequence>
<dbReference type="SMART" id="SM01240">
    <property type="entry name" value="IMPDH"/>
    <property type="match status" value="1"/>
</dbReference>
<keyword evidence="5 11" id="KW-0479">Metal-binding</keyword>
<dbReference type="Gene3D" id="3.20.20.70">
    <property type="entry name" value="Aldolase class I"/>
    <property type="match status" value="1"/>
</dbReference>
<dbReference type="GeneID" id="10361116"/>
<dbReference type="HAMAP" id="MF_00354">
    <property type="entry name" value="Idi_2"/>
    <property type="match status" value="1"/>
</dbReference>
<keyword evidence="8 11" id="KW-0414">Isoprene biosynthesis</keyword>
<dbReference type="eggNOG" id="arCOG00613">
    <property type="taxonomic scope" value="Archaea"/>
</dbReference>
<dbReference type="Proteomes" id="UP000008138">
    <property type="component" value="Chromosome"/>
</dbReference>
<dbReference type="RefSeq" id="WP_013680398.1">
    <property type="nucleotide sequence ID" value="NC_015315.1"/>
</dbReference>
<dbReference type="KEGG" id="tuz:TUZN_1596"/>
<keyword evidence="4 11" id="KW-0288">FMN</keyword>
<dbReference type="GO" id="GO:0004452">
    <property type="term" value="F:isopentenyl-diphosphate delta-isomerase activity"/>
    <property type="evidence" value="ECO:0007669"/>
    <property type="project" value="UniProtKB-UniRule"/>
</dbReference>
<feature type="binding site" evidence="11">
    <location>
        <begin position="292"/>
        <end position="293"/>
    </location>
    <ligand>
        <name>FMN</name>
        <dbReference type="ChEBI" id="CHEBI:58210"/>
    </ligand>
</feature>
<dbReference type="GO" id="GO:0000287">
    <property type="term" value="F:magnesium ion binding"/>
    <property type="evidence" value="ECO:0007669"/>
    <property type="project" value="UniProtKB-UniRule"/>
</dbReference>
<feature type="binding site" evidence="11">
    <location>
        <position position="191"/>
    </location>
    <ligand>
        <name>FMN</name>
        <dbReference type="ChEBI" id="CHEBI:58210"/>
    </ligand>
</feature>
<feature type="binding site" evidence="11">
    <location>
        <begin position="5"/>
        <end position="6"/>
    </location>
    <ligand>
        <name>substrate</name>
    </ligand>
</feature>
<dbReference type="NCBIfam" id="TIGR02151">
    <property type="entry name" value="IPP_isom_2"/>
    <property type="match status" value="1"/>
</dbReference>
<evidence type="ECO:0000313" key="13">
    <source>
        <dbReference type="EMBL" id="AEA13063.1"/>
    </source>
</evidence>
<dbReference type="InterPro" id="IPR011179">
    <property type="entry name" value="IPdP_isomerase"/>
</dbReference>
<comment type="cofactor">
    <cofactor evidence="11">
        <name>NADPH</name>
        <dbReference type="ChEBI" id="CHEBI:57783"/>
    </cofactor>
</comment>
<accession>F2L2L5</accession>
<keyword evidence="14" id="KW-1185">Reference proteome</keyword>
<feature type="domain" description="FMN-dependent dehydrogenase" evidence="12">
    <location>
        <begin position="25"/>
        <end position="93"/>
    </location>
</feature>
<dbReference type="OrthoDB" id="371955at2157"/>
<dbReference type="PANTHER" id="PTHR43665">
    <property type="entry name" value="ISOPENTENYL-DIPHOSPHATE DELTA-ISOMERASE"/>
    <property type="match status" value="1"/>
</dbReference>
<comment type="catalytic activity">
    <reaction evidence="11">
        <text>isopentenyl diphosphate = dimethylallyl diphosphate</text>
        <dbReference type="Rhea" id="RHEA:23284"/>
        <dbReference type="ChEBI" id="CHEBI:57623"/>
        <dbReference type="ChEBI" id="CHEBI:128769"/>
        <dbReference type="EC" id="5.3.3.2"/>
    </reaction>
</comment>
<dbReference type="InterPro" id="IPR000262">
    <property type="entry name" value="FMN-dep_DH"/>
</dbReference>
<dbReference type="HOGENOM" id="CLU_065515_1_0_2"/>
<dbReference type="AlphaFoldDB" id="F2L2L5"/>
<comment type="cofactor">
    <cofactor evidence="1 11">
        <name>FMN</name>
        <dbReference type="ChEBI" id="CHEBI:58210"/>
    </cofactor>
</comment>
<feature type="binding site" evidence="11">
    <location>
        <begin position="92"/>
        <end position="94"/>
    </location>
    <ligand>
        <name>substrate</name>
    </ligand>
</feature>
<feature type="binding site" evidence="11">
    <location>
        <begin position="62"/>
        <end position="64"/>
    </location>
    <ligand>
        <name>FMN</name>
        <dbReference type="ChEBI" id="CHEBI:58210"/>
    </ligand>
</feature>
<evidence type="ECO:0000313" key="14">
    <source>
        <dbReference type="Proteomes" id="UP000008138"/>
    </source>
</evidence>
<evidence type="ECO:0000259" key="12">
    <source>
        <dbReference type="Pfam" id="PF01070"/>
    </source>
</evidence>
<keyword evidence="7 11" id="KW-0521">NADP</keyword>
<dbReference type="GO" id="GO:0008299">
    <property type="term" value="P:isoprenoid biosynthetic process"/>
    <property type="evidence" value="ECO:0007669"/>
    <property type="project" value="UniProtKB-UniRule"/>
</dbReference>
<feature type="domain" description="FMN-dependent dehydrogenase" evidence="12">
    <location>
        <begin position="174"/>
        <end position="332"/>
    </location>
</feature>
<evidence type="ECO:0000256" key="7">
    <source>
        <dbReference type="ARBA" id="ARBA00022857"/>
    </source>
</evidence>
<feature type="binding site" evidence="11">
    <location>
        <position position="159"/>
    </location>
    <ligand>
        <name>substrate</name>
    </ligand>
</feature>
<evidence type="ECO:0000256" key="8">
    <source>
        <dbReference type="ARBA" id="ARBA00023229"/>
    </source>
</evidence>
<comment type="caution">
    <text evidence="11">Lacks conserved residue(s) required for the propagation of feature annotation.</text>
</comment>
<evidence type="ECO:0000256" key="10">
    <source>
        <dbReference type="ARBA" id="ARBA00025810"/>
    </source>
</evidence>
<evidence type="ECO:0000256" key="11">
    <source>
        <dbReference type="HAMAP-Rule" id="MF_00354"/>
    </source>
</evidence>
<evidence type="ECO:0000256" key="4">
    <source>
        <dbReference type="ARBA" id="ARBA00022643"/>
    </source>
</evidence>
<proteinExistence type="inferred from homology"/>
<dbReference type="GO" id="GO:0016491">
    <property type="term" value="F:oxidoreductase activity"/>
    <property type="evidence" value="ECO:0007669"/>
    <property type="project" value="InterPro"/>
</dbReference>
<keyword evidence="6 11" id="KW-0460">Magnesium</keyword>
<evidence type="ECO:0000256" key="2">
    <source>
        <dbReference type="ARBA" id="ARBA00022490"/>
    </source>
</evidence>
<protein>
    <recommendedName>
        <fullName evidence="11">Isopentenyl-diphosphate delta-isomerase</fullName>
        <shortName evidence="11">IPP isomerase</shortName>
        <ecNumber evidence="11">5.3.3.2</ecNumber>
    </recommendedName>
    <alternativeName>
        <fullName evidence="11">Isopentenyl diphosphate:dimethylallyl diphosphate isomerase</fullName>
    </alternativeName>
    <alternativeName>
        <fullName evidence="11">Isopentenyl pyrophosphate isomerase</fullName>
    </alternativeName>
    <alternativeName>
        <fullName evidence="11">Type 2 isopentenyl diphosphate isomerase</fullName>
        <shortName evidence="11">IDI-2</shortName>
    </alternativeName>
</protein>
<dbReference type="PIRSF" id="PIRSF003314">
    <property type="entry name" value="IPP_isomerase"/>
    <property type="match status" value="1"/>
</dbReference>
<dbReference type="GO" id="GO:0005737">
    <property type="term" value="C:cytoplasm"/>
    <property type="evidence" value="ECO:0007669"/>
    <property type="project" value="UniProtKB-SubCell"/>
</dbReference>
<feature type="binding site" evidence="11">
    <location>
        <position position="92"/>
    </location>
    <ligand>
        <name>FMN</name>
        <dbReference type="ChEBI" id="CHEBI:58210"/>
    </ligand>
</feature>
<dbReference type="EMBL" id="CP002590">
    <property type="protein sequence ID" value="AEA13063.1"/>
    <property type="molecule type" value="Genomic_DNA"/>
</dbReference>
<dbReference type="EC" id="5.3.3.2" evidence="11"/>
<dbReference type="SUPFAM" id="SSF51395">
    <property type="entry name" value="FMN-linked oxidoreductases"/>
    <property type="match status" value="1"/>
</dbReference>
<dbReference type="Pfam" id="PF01070">
    <property type="entry name" value="FMN_dh"/>
    <property type="match status" value="2"/>
</dbReference>
<dbReference type="CDD" id="cd02811">
    <property type="entry name" value="IDI-2_FMN"/>
    <property type="match status" value="1"/>
</dbReference>
<reference key="2">
    <citation type="submission" date="2011-03" db="EMBL/GenBank/DDBJ databases">
        <title>Complete genome sequence of the thermoacidophilic crenarchaeon Thermoproteus uzoniensis 768-20.</title>
        <authorList>
            <person name="Mardanov A.V."/>
            <person name="Gumerov V.M."/>
            <person name="Beletsky A.V."/>
            <person name="Prokofeva M.I."/>
            <person name="Bonch-Osmolovskaya E.A."/>
            <person name="Ravin N.V."/>
            <person name="Skryabin K.G."/>
        </authorList>
    </citation>
    <scope>NUCLEOTIDE SEQUENCE</scope>
    <source>
        <strain>768-20</strain>
    </source>
</reference>
<feature type="binding site" evidence="11">
    <location>
        <begin position="271"/>
        <end position="273"/>
    </location>
    <ligand>
        <name>FMN</name>
        <dbReference type="ChEBI" id="CHEBI:58210"/>
    </ligand>
</feature>
<gene>
    <name evidence="11" type="primary">fni</name>
    <name evidence="13" type="ordered locus">TUZN_1596</name>
</gene>
<dbReference type="GO" id="GO:0010181">
    <property type="term" value="F:FMN binding"/>
    <property type="evidence" value="ECO:0007669"/>
    <property type="project" value="UniProtKB-UniRule"/>
</dbReference>
<feature type="binding site" evidence="11">
    <location>
        <position position="160"/>
    </location>
    <ligand>
        <name>Mg(2+)</name>
        <dbReference type="ChEBI" id="CHEBI:18420"/>
    </ligand>
</feature>
<name>F2L2L5_THEU7</name>
<evidence type="ECO:0000256" key="9">
    <source>
        <dbReference type="ARBA" id="ARBA00023235"/>
    </source>
</evidence>
<evidence type="ECO:0000256" key="6">
    <source>
        <dbReference type="ARBA" id="ARBA00022842"/>
    </source>
</evidence>
<keyword evidence="2 11" id="KW-0963">Cytoplasm</keyword>
<comment type="subcellular location">
    <subcellularLocation>
        <location evidence="11">Cytoplasm</location>
    </subcellularLocation>
</comment>
<comment type="similarity">
    <text evidence="11">Belongs to the IPP isomerase type 2 family.</text>
</comment>
<dbReference type="GO" id="GO:0070402">
    <property type="term" value="F:NADPH binding"/>
    <property type="evidence" value="ECO:0007669"/>
    <property type="project" value="UniProtKB-UniRule"/>
</dbReference>
<evidence type="ECO:0000256" key="1">
    <source>
        <dbReference type="ARBA" id="ARBA00001917"/>
    </source>
</evidence>
<feature type="binding site" evidence="11">
    <location>
        <position position="220"/>
    </location>
    <ligand>
        <name>FMN</name>
        <dbReference type="ChEBI" id="CHEBI:58210"/>
    </ligand>
</feature>
<comment type="cofactor">
    <cofactor evidence="11">
        <name>Mg(2+)</name>
        <dbReference type="ChEBI" id="CHEBI:18420"/>
    </cofactor>
</comment>
<dbReference type="PANTHER" id="PTHR43665:SF1">
    <property type="entry name" value="ISOPENTENYL-DIPHOSPHATE DELTA-ISOMERASE"/>
    <property type="match status" value="1"/>
</dbReference>
<dbReference type="InterPro" id="IPR013785">
    <property type="entry name" value="Aldolase_TIM"/>
</dbReference>
<comment type="subunit">
    <text evidence="10 11">Homooctamer. Dimer of tetramers.</text>
</comment>
<organism evidence="13 14">
    <name type="scientific">Thermoproteus uzoniensis (strain 768-20)</name>
    <dbReference type="NCBI Taxonomy" id="999630"/>
    <lineage>
        <taxon>Archaea</taxon>
        <taxon>Thermoproteota</taxon>
        <taxon>Thermoprotei</taxon>
        <taxon>Thermoproteales</taxon>
        <taxon>Thermoproteaceae</taxon>
        <taxon>Thermoproteus</taxon>
    </lineage>
</organism>
<feature type="binding site" evidence="11">
    <location>
        <position position="121"/>
    </location>
    <ligand>
        <name>FMN</name>
        <dbReference type="ChEBI" id="CHEBI:58210"/>
    </ligand>
</feature>
<comment type="function">
    <text evidence="11">Involved in the biosynthesis of isoprenoids. Catalyzes the 1,3-allylic rearrangement of the homoallylic substrate isopentenyl (IPP) to its allylic isomer, dimethylallyl diphosphate (DMAPP).</text>
</comment>
<dbReference type="STRING" id="999630.TUZN_1596"/>
<evidence type="ECO:0000256" key="3">
    <source>
        <dbReference type="ARBA" id="ARBA00022630"/>
    </source>
</evidence>
<evidence type="ECO:0000256" key="5">
    <source>
        <dbReference type="ARBA" id="ARBA00022723"/>
    </source>
</evidence>
<keyword evidence="9 11" id="KW-0413">Isomerase</keyword>
<keyword evidence="3 11" id="KW-0285">Flavoprotein</keyword>
<reference evidence="13 14" key="1">
    <citation type="journal article" date="2011" name="J. Bacteriol.">
        <title>Complete genome sequence of the thermoacidophilic crenarchaeon Thermoproteus uzoniensis 768-20.</title>
        <authorList>
            <person name="Mardanov A.V."/>
            <person name="Gumerov V.M."/>
            <person name="Beletsky A.V."/>
            <person name="Prokofeva M.I."/>
            <person name="Bonch-Osmolovskaya E.A."/>
            <person name="Ravin N.V."/>
            <person name="Skryabin K.G."/>
        </authorList>
    </citation>
    <scope>NUCLEOTIDE SEQUENCE [LARGE SCALE GENOMIC DNA]</scope>
    <source>
        <strain evidence="13 14">768-20</strain>
    </source>
</reference>